<keyword evidence="4" id="KW-1185">Reference proteome</keyword>
<dbReference type="EMBL" id="JAULSY010000009">
    <property type="protein sequence ID" value="KAK0672999.1"/>
    <property type="molecule type" value="Genomic_DNA"/>
</dbReference>
<name>A0AA39ZL68_9PEZI</name>
<feature type="region of interest" description="Disordered" evidence="1">
    <location>
        <begin position="216"/>
        <end position="288"/>
    </location>
</feature>
<protein>
    <recommendedName>
        <fullName evidence="5">MARVEL domain-containing protein</fullName>
    </recommendedName>
</protein>
<proteinExistence type="predicted"/>
<evidence type="ECO:0000313" key="4">
    <source>
        <dbReference type="Proteomes" id="UP001174997"/>
    </source>
</evidence>
<feature type="region of interest" description="Disordered" evidence="1">
    <location>
        <begin position="300"/>
        <end position="336"/>
    </location>
</feature>
<feature type="compositionally biased region" description="Basic residues" evidence="1">
    <location>
        <begin position="326"/>
        <end position="336"/>
    </location>
</feature>
<keyword evidence="2" id="KW-0472">Membrane</keyword>
<feature type="region of interest" description="Disordered" evidence="1">
    <location>
        <begin position="355"/>
        <end position="381"/>
    </location>
</feature>
<feature type="transmembrane region" description="Helical" evidence="2">
    <location>
        <begin position="47"/>
        <end position="66"/>
    </location>
</feature>
<evidence type="ECO:0008006" key="5">
    <source>
        <dbReference type="Google" id="ProtNLM"/>
    </source>
</evidence>
<dbReference type="AlphaFoldDB" id="A0AA39ZL68"/>
<gene>
    <name evidence="3" type="ORF">QBC41DRAFT_152483</name>
</gene>
<comment type="caution">
    <text evidence="3">The sequence shown here is derived from an EMBL/GenBank/DDBJ whole genome shotgun (WGS) entry which is preliminary data.</text>
</comment>
<evidence type="ECO:0000256" key="1">
    <source>
        <dbReference type="SAM" id="MobiDB-lite"/>
    </source>
</evidence>
<feature type="transmembrane region" description="Helical" evidence="2">
    <location>
        <begin position="12"/>
        <end position="35"/>
    </location>
</feature>
<feature type="compositionally biased region" description="Basic and acidic residues" evidence="1">
    <location>
        <begin position="309"/>
        <end position="318"/>
    </location>
</feature>
<organism evidence="3 4">
    <name type="scientific">Cercophora samala</name>
    <dbReference type="NCBI Taxonomy" id="330535"/>
    <lineage>
        <taxon>Eukaryota</taxon>
        <taxon>Fungi</taxon>
        <taxon>Dikarya</taxon>
        <taxon>Ascomycota</taxon>
        <taxon>Pezizomycotina</taxon>
        <taxon>Sordariomycetes</taxon>
        <taxon>Sordariomycetidae</taxon>
        <taxon>Sordariales</taxon>
        <taxon>Lasiosphaeriaceae</taxon>
        <taxon>Cercophora</taxon>
    </lineage>
</organism>
<reference evidence="3" key="1">
    <citation type="submission" date="2023-06" db="EMBL/GenBank/DDBJ databases">
        <title>Genome-scale phylogeny and comparative genomics of the fungal order Sordariales.</title>
        <authorList>
            <consortium name="Lawrence Berkeley National Laboratory"/>
            <person name="Hensen N."/>
            <person name="Bonometti L."/>
            <person name="Westerberg I."/>
            <person name="Brannstrom I.O."/>
            <person name="Guillou S."/>
            <person name="Cros-Aarteil S."/>
            <person name="Calhoun S."/>
            <person name="Haridas S."/>
            <person name="Kuo A."/>
            <person name="Mondo S."/>
            <person name="Pangilinan J."/>
            <person name="Riley R."/>
            <person name="Labutti K."/>
            <person name="Andreopoulos B."/>
            <person name="Lipzen A."/>
            <person name="Chen C."/>
            <person name="Yanf M."/>
            <person name="Daum C."/>
            <person name="Ng V."/>
            <person name="Clum A."/>
            <person name="Steindorff A."/>
            <person name="Ohm R."/>
            <person name="Martin F."/>
            <person name="Silar P."/>
            <person name="Natvig D."/>
            <person name="Lalanne C."/>
            <person name="Gautier V."/>
            <person name="Ament-Velasquez S.L."/>
            <person name="Kruys A."/>
            <person name="Hutchinson M.I."/>
            <person name="Powell A.J."/>
            <person name="Barry K."/>
            <person name="Miller A.N."/>
            <person name="Grigoriev I.V."/>
            <person name="Debuchy R."/>
            <person name="Gladieux P."/>
            <person name="Thoren M.H."/>
            <person name="Johannesson H."/>
        </authorList>
    </citation>
    <scope>NUCLEOTIDE SEQUENCE</scope>
    <source>
        <strain evidence="3">CBS 307.81</strain>
    </source>
</reference>
<keyword evidence="2" id="KW-0812">Transmembrane</keyword>
<feature type="compositionally biased region" description="Low complexity" evidence="1">
    <location>
        <begin position="229"/>
        <end position="248"/>
    </location>
</feature>
<accession>A0AA39ZL68</accession>
<dbReference type="Proteomes" id="UP001174997">
    <property type="component" value="Unassembled WGS sequence"/>
</dbReference>
<evidence type="ECO:0000313" key="3">
    <source>
        <dbReference type="EMBL" id="KAK0672999.1"/>
    </source>
</evidence>
<feature type="transmembrane region" description="Helical" evidence="2">
    <location>
        <begin position="78"/>
        <end position="102"/>
    </location>
</feature>
<keyword evidence="2" id="KW-1133">Transmembrane helix</keyword>
<sequence length="381" mass="42270">MGWGSYSKWLAFARALQLIAALVSTALHGFTTIWIHVKKLGMTHHTVILELLIVIITVYTTVAILVQHCGWRAITKPWLICFVLLDLIFCAMTMAIISVLAWNGLPVSCVGLTRKEYLPGDASWEYRSGYSTNRFTDGSYDLPGELDKFCPLERAYFGFANALVFFYIATIVLNIVRIFELKYIKIGNSGEDEEVNLKAVKDIEQPSPISSTVRVNLAPPAPPSEGIVSRTASLRSTTTTSTSRPTYSAVPARAHTVAIPRRPVGAGGAVRSPHRHSGFDSFNRVSLDEDSDNAEAALVSDGMRHQHQHRESPSRDYPPHPPHQQHYPHPHNHHRMPSLLEEDQMTTTSDMDHALVSDGMRPSAPMLPPYQPGNRRTSIGG</sequence>
<evidence type="ECO:0000256" key="2">
    <source>
        <dbReference type="SAM" id="Phobius"/>
    </source>
</evidence>
<feature type="transmembrane region" description="Helical" evidence="2">
    <location>
        <begin position="155"/>
        <end position="176"/>
    </location>
</feature>